<dbReference type="InterPro" id="IPR036396">
    <property type="entry name" value="Cyt_P450_sf"/>
</dbReference>
<dbReference type="AlphaFoldDB" id="A0A1V6V1Y2"/>
<keyword evidence="11 13" id="KW-0472">Membrane</keyword>
<keyword evidence="10" id="KW-0503">Monooxygenase</keyword>
<sequence>MHHLTRGAIFAHLDPCHRPFYIYGLRSSLSPPVRYSSIMDSSTLFVSLVALPLGLLALRTVYHLYFHPLSRFPGPKLAAATSLYEFYYDVIKSGMYIWEIERMHEKYGPIVRISPHEIHIKDSNYYDEIHAGASRKRSKDPRYAIAFGAPYSLVGTITHDHHRFRRGLLSNYFSKRSVVDLGPSIDDKVEKLIARFDQTYHSGEVLHLHLDFAALTADVITDYCYGWSYGYLETGKGSRSNDLVDAVNGLMVMFHINRFFPFLITIFRNTSPTLLRWLQPQMADLFNLKARLRQQASDTLQKQSLRKIDSEARPTIFDALTNLELPESERTLDRLEDESALLLGAGTETTARSITVAMFHLINNKEIMAKLRTELKTVLPTPRSKASWVDLEQLPYLTGVVNEGLRLSHGMTARLARVSPTEPMLYQDWTIPAGVSQWYRFTGCNLPMRLMGVKSDGGSKAGSPFLEKVADYCISQTPVSQSNYFVHMDPTLFPEPNKFDPERWIRAAEKGEYLSRYIVSFTKGSRQCLGMNLAYAEIYLSLAHIARRIDFALHQTTADNICVYRDMGIGCPEVGLFGVRATVEGLIKE</sequence>
<evidence type="ECO:0000256" key="5">
    <source>
        <dbReference type="ARBA" id="ARBA00022692"/>
    </source>
</evidence>
<dbReference type="STRING" id="36646.A0A1V6V1Y2"/>
<dbReference type="GO" id="GO:0005506">
    <property type="term" value="F:iron ion binding"/>
    <property type="evidence" value="ECO:0007669"/>
    <property type="project" value="InterPro"/>
</dbReference>
<keyword evidence="4 12" id="KW-0349">Heme</keyword>
<evidence type="ECO:0000256" key="12">
    <source>
        <dbReference type="PIRSR" id="PIRSR602401-1"/>
    </source>
</evidence>
<dbReference type="InterPro" id="IPR050121">
    <property type="entry name" value="Cytochrome_P450_monoxygenase"/>
</dbReference>
<evidence type="ECO:0000256" key="7">
    <source>
        <dbReference type="ARBA" id="ARBA00022989"/>
    </source>
</evidence>
<dbReference type="PRINTS" id="PR00463">
    <property type="entry name" value="EP450I"/>
</dbReference>
<comment type="cofactor">
    <cofactor evidence="1 12">
        <name>heme</name>
        <dbReference type="ChEBI" id="CHEBI:30413"/>
    </cofactor>
</comment>
<protein>
    <submittedName>
        <fullName evidence="14">Uncharacterized protein</fullName>
    </submittedName>
</protein>
<evidence type="ECO:0000256" key="6">
    <source>
        <dbReference type="ARBA" id="ARBA00022723"/>
    </source>
</evidence>
<dbReference type="PANTHER" id="PTHR24305:SF157">
    <property type="entry name" value="N-ACETYLTRYPTOPHAN 6-HYDROXYLASE IVOC-RELATED"/>
    <property type="match status" value="1"/>
</dbReference>
<evidence type="ECO:0000256" key="4">
    <source>
        <dbReference type="ARBA" id="ARBA00022617"/>
    </source>
</evidence>
<dbReference type="InterPro" id="IPR001128">
    <property type="entry name" value="Cyt_P450"/>
</dbReference>
<dbReference type="EMBL" id="MDDG01000002">
    <property type="protein sequence ID" value="OQE44489.1"/>
    <property type="molecule type" value="Genomic_DNA"/>
</dbReference>
<evidence type="ECO:0000256" key="8">
    <source>
        <dbReference type="ARBA" id="ARBA00023002"/>
    </source>
</evidence>
<dbReference type="GO" id="GO:0020037">
    <property type="term" value="F:heme binding"/>
    <property type="evidence" value="ECO:0007669"/>
    <property type="project" value="InterPro"/>
</dbReference>
<keyword evidence="6 12" id="KW-0479">Metal-binding</keyword>
<organism evidence="14 15">
    <name type="scientific">Penicillium coprophilum</name>
    <dbReference type="NCBI Taxonomy" id="36646"/>
    <lineage>
        <taxon>Eukaryota</taxon>
        <taxon>Fungi</taxon>
        <taxon>Dikarya</taxon>
        <taxon>Ascomycota</taxon>
        <taxon>Pezizomycotina</taxon>
        <taxon>Eurotiomycetes</taxon>
        <taxon>Eurotiomycetidae</taxon>
        <taxon>Eurotiales</taxon>
        <taxon>Aspergillaceae</taxon>
        <taxon>Penicillium</taxon>
    </lineage>
</organism>
<evidence type="ECO:0000256" key="1">
    <source>
        <dbReference type="ARBA" id="ARBA00001971"/>
    </source>
</evidence>
<reference evidence="15" key="1">
    <citation type="journal article" date="2017" name="Nat. Microbiol.">
        <title>Global analysis of biosynthetic gene clusters reveals vast potential of secondary metabolite production in Penicillium species.</title>
        <authorList>
            <person name="Nielsen J.C."/>
            <person name="Grijseels S."/>
            <person name="Prigent S."/>
            <person name="Ji B."/>
            <person name="Dainat J."/>
            <person name="Nielsen K.F."/>
            <person name="Frisvad J.C."/>
            <person name="Workman M."/>
            <person name="Nielsen J."/>
        </authorList>
    </citation>
    <scope>NUCLEOTIDE SEQUENCE [LARGE SCALE GENOMIC DNA]</scope>
    <source>
        <strain evidence="15">IBT 31321</strain>
    </source>
</reference>
<dbReference type="PANTHER" id="PTHR24305">
    <property type="entry name" value="CYTOCHROME P450"/>
    <property type="match status" value="1"/>
</dbReference>
<dbReference type="GO" id="GO:0004497">
    <property type="term" value="F:monooxygenase activity"/>
    <property type="evidence" value="ECO:0007669"/>
    <property type="project" value="UniProtKB-KW"/>
</dbReference>
<proteinExistence type="inferred from homology"/>
<dbReference type="SUPFAM" id="SSF48264">
    <property type="entry name" value="Cytochrome P450"/>
    <property type="match status" value="1"/>
</dbReference>
<dbReference type="GO" id="GO:0016020">
    <property type="term" value="C:membrane"/>
    <property type="evidence" value="ECO:0007669"/>
    <property type="project" value="UniProtKB-SubCell"/>
</dbReference>
<evidence type="ECO:0000313" key="14">
    <source>
        <dbReference type="EMBL" id="OQE44489.1"/>
    </source>
</evidence>
<dbReference type="Pfam" id="PF00067">
    <property type="entry name" value="p450"/>
    <property type="match status" value="2"/>
</dbReference>
<evidence type="ECO:0000256" key="11">
    <source>
        <dbReference type="ARBA" id="ARBA00023136"/>
    </source>
</evidence>
<comment type="caution">
    <text evidence="14">The sequence shown here is derived from an EMBL/GenBank/DDBJ whole genome shotgun (WGS) entry which is preliminary data.</text>
</comment>
<evidence type="ECO:0000313" key="15">
    <source>
        <dbReference type="Proteomes" id="UP000191500"/>
    </source>
</evidence>
<feature type="transmembrane region" description="Helical" evidence="13">
    <location>
        <begin position="44"/>
        <end position="65"/>
    </location>
</feature>
<dbReference type="InterPro" id="IPR002401">
    <property type="entry name" value="Cyt_P450_E_grp-I"/>
</dbReference>
<evidence type="ECO:0000256" key="2">
    <source>
        <dbReference type="ARBA" id="ARBA00004167"/>
    </source>
</evidence>
<keyword evidence="8" id="KW-0560">Oxidoreductase</keyword>
<keyword evidence="7 13" id="KW-1133">Transmembrane helix</keyword>
<feature type="binding site" description="axial binding residue" evidence="12">
    <location>
        <position position="528"/>
    </location>
    <ligand>
        <name>heme</name>
        <dbReference type="ChEBI" id="CHEBI:30413"/>
    </ligand>
    <ligandPart>
        <name>Fe</name>
        <dbReference type="ChEBI" id="CHEBI:18248"/>
    </ligandPart>
</feature>
<gene>
    <name evidence="14" type="ORF">PENCOP_c002G01106</name>
</gene>
<dbReference type="PRINTS" id="PR00385">
    <property type="entry name" value="P450"/>
</dbReference>
<name>A0A1V6V1Y2_9EURO</name>
<dbReference type="Gene3D" id="1.10.630.10">
    <property type="entry name" value="Cytochrome P450"/>
    <property type="match status" value="1"/>
</dbReference>
<keyword evidence="15" id="KW-1185">Reference proteome</keyword>
<accession>A0A1V6V1Y2</accession>
<dbReference type="FunFam" id="1.10.630.10:FF:000069">
    <property type="entry name" value="Cytochrome P450, putative (Eurofung)"/>
    <property type="match status" value="1"/>
</dbReference>
<dbReference type="GO" id="GO:0016705">
    <property type="term" value="F:oxidoreductase activity, acting on paired donors, with incorporation or reduction of molecular oxygen"/>
    <property type="evidence" value="ECO:0007669"/>
    <property type="project" value="InterPro"/>
</dbReference>
<dbReference type="CDD" id="cd11062">
    <property type="entry name" value="CYP58-like"/>
    <property type="match status" value="1"/>
</dbReference>
<keyword evidence="9 12" id="KW-0408">Iron</keyword>
<comment type="similarity">
    <text evidence="3">Belongs to the cytochrome P450 family.</text>
</comment>
<dbReference type="Proteomes" id="UP000191500">
    <property type="component" value="Unassembled WGS sequence"/>
</dbReference>
<evidence type="ECO:0000256" key="10">
    <source>
        <dbReference type="ARBA" id="ARBA00023033"/>
    </source>
</evidence>
<dbReference type="GO" id="GO:0043386">
    <property type="term" value="P:mycotoxin biosynthetic process"/>
    <property type="evidence" value="ECO:0007669"/>
    <property type="project" value="UniProtKB-ARBA"/>
</dbReference>
<keyword evidence="5 13" id="KW-0812">Transmembrane</keyword>
<evidence type="ECO:0000256" key="13">
    <source>
        <dbReference type="SAM" id="Phobius"/>
    </source>
</evidence>
<comment type="subcellular location">
    <subcellularLocation>
        <location evidence="2">Membrane</location>
        <topology evidence="2">Single-pass membrane protein</topology>
    </subcellularLocation>
</comment>
<evidence type="ECO:0000256" key="9">
    <source>
        <dbReference type="ARBA" id="ARBA00023004"/>
    </source>
</evidence>
<evidence type="ECO:0000256" key="3">
    <source>
        <dbReference type="ARBA" id="ARBA00010617"/>
    </source>
</evidence>